<dbReference type="Proteomes" id="UP000505355">
    <property type="component" value="Chromosome"/>
</dbReference>
<sequence>MNLQFLKHRWQRITARIMIAIALIVLAAGLFINFYFSPILGRTVKSMVLSSSDSLYHVSFTDANVHIFQRKIVMYNIDLEPDTNVYNRLKKAGIGPNNLYHIHIKKLALTYIHPISLYFGRKLDIDEIVLSAPEFNLSYQLNHTKDTTTKDNRTLYERISKTLRSVHVGHIGLNDVKFKYEDYSGNKVAISELKEMNLSATDMLIDSLSMTDKSRFLYCRDITTELNNFSGTTRNGLYNYKMKLLKLSTRTSQINAEDIDLEAANPNQFFDKSKHDRFTMHIDSLQMNHFNYLSYYKYRRFSASSMILSGGRLGIFSRPQLPDPDQLLADRSASFPNAGIYRLKTDLNIDSVLLRRINIKYTELNVKSHKLGYVDFNNTTCRILNLTTNADALTKNKDCIISLQSYFMNKGKLYVDLKFDMADPNLGYSYKGHLDPINLQIVNPAAMTLAMVKINGGKLKSFDFNISGDKNAAHGRVTVLYNDLKVTLLKPDTIQKKLKHMTIESLFANAMIIKHNNPDTPGEAPRSYYVNYRRPPEYAFFKTIWKTLLTGIRASAGYGEQKEKEIKTQIAERKVKKEEHKIKKAERRERRAERKRVKEAKKQLKAAFEEENEER</sequence>
<dbReference type="KEGG" id="mmab:HQ865_00375"/>
<protein>
    <recommendedName>
        <fullName evidence="5">DUF748 domain-containing protein</fullName>
    </recommendedName>
</protein>
<name>A0A7D4TSG2_9SPHI</name>
<evidence type="ECO:0000256" key="2">
    <source>
        <dbReference type="SAM" id="Phobius"/>
    </source>
</evidence>
<dbReference type="EMBL" id="CP054139">
    <property type="protein sequence ID" value="QKJ28275.1"/>
    <property type="molecule type" value="Genomic_DNA"/>
</dbReference>
<evidence type="ECO:0000313" key="3">
    <source>
        <dbReference type="EMBL" id="QKJ28275.1"/>
    </source>
</evidence>
<organism evidence="3 4">
    <name type="scientific">Mucilaginibacter mali</name>
    <dbReference type="NCBI Taxonomy" id="2740462"/>
    <lineage>
        <taxon>Bacteria</taxon>
        <taxon>Pseudomonadati</taxon>
        <taxon>Bacteroidota</taxon>
        <taxon>Sphingobacteriia</taxon>
        <taxon>Sphingobacteriales</taxon>
        <taxon>Sphingobacteriaceae</taxon>
        <taxon>Mucilaginibacter</taxon>
    </lineage>
</organism>
<evidence type="ECO:0000313" key="4">
    <source>
        <dbReference type="Proteomes" id="UP000505355"/>
    </source>
</evidence>
<feature type="region of interest" description="Disordered" evidence="1">
    <location>
        <begin position="576"/>
        <end position="615"/>
    </location>
</feature>
<reference evidence="3 4" key="1">
    <citation type="submission" date="2020-05" db="EMBL/GenBank/DDBJ databases">
        <title>Mucilaginibacter mali sp. nov.</title>
        <authorList>
            <person name="Kim H.S."/>
            <person name="Lee K.C."/>
            <person name="Suh M.K."/>
            <person name="Kim J.-S."/>
            <person name="Han K.-I."/>
            <person name="Eom M.K."/>
            <person name="Shin Y.K."/>
            <person name="Lee J.-S."/>
        </authorList>
    </citation>
    <scope>NUCLEOTIDE SEQUENCE [LARGE SCALE GENOMIC DNA]</scope>
    <source>
        <strain evidence="3 4">G2-14</strain>
    </source>
</reference>
<keyword evidence="2" id="KW-0812">Transmembrane</keyword>
<dbReference type="RefSeq" id="WP_173412977.1">
    <property type="nucleotide sequence ID" value="NZ_CP054139.1"/>
</dbReference>
<accession>A0A7D4TSG2</accession>
<keyword evidence="2" id="KW-1133">Transmembrane helix</keyword>
<evidence type="ECO:0008006" key="5">
    <source>
        <dbReference type="Google" id="ProtNLM"/>
    </source>
</evidence>
<dbReference type="AlphaFoldDB" id="A0A7D4TSG2"/>
<feature type="compositionally biased region" description="Basic and acidic residues" evidence="1">
    <location>
        <begin position="576"/>
        <end position="592"/>
    </location>
</feature>
<proteinExistence type="predicted"/>
<feature type="transmembrane region" description="Helical" evidence="2">
    <location>
        <begin position="17"/>
        <end position="36"/>
    </location>
</feature>
<keyword evidence="4" id="KW-1185">Reference proteome</keyword>
<evidence type="ECO:0000256" key="1">
    <source>
        <dbReference type="SAM" id="MobiDB-lite"/>
    </source>
</evidence>
<keyword evidence="2" id="KW-0472">Membrane</keyword>
<gene>
    <name evidence="3" type="ORF">HQ865_00375</name>
</gene>